<proteinExistence type="predicted"/>
<organism evidence="1 2">
    <name type="scientific">Rhabditophanes sp. KR3021</name>
    <dbReference type="NCBI Taxonomy" id="114890"/>
    <lineage>
        <taxon>Eukaryota</taxon>
        <taxon>Metazoa</taxon>
        <taxon>Ecdysozoa</taxon>
        <taxon>Nematoda</taxon>
        <taxon>Chromadorea</taxon>
        <taxon>Rhabditida</taxon>
        <taxon>Tylenchina</taxon>
        <taxon>Panagrolaimomorpha</taxon>
        <taxon>Strongyloidoidea</taxon>
        <taxon>Alloionematidae</taxon>
        <taxon>Rhabditophanes</taxon>
    </lineage>
</organism>
<protein>
    <submittedName>
        <fullName evidence="2">Zinc finger, C2H2 type</fullName>
    </submittedName>
</protein>
<accession>A0AC35TGI3</accession>
<sequence>MKASTALNEHAAIIAAAKIASNSLLNIHSNGTSPFQNLYEADRNLQAEYLLNNLKFWQKQAAWKNAIDNYQLNASILSSLGANVNETVVVTNEVVAGPSIEVSKKRKLSSPNLEGRHKQYMCTYCDKDFRRPDILSRHLRRHTGEKPFACEACGRFFSRSDHLRTHKRTHTDEKPYQCTECTYAARRRDVLTRHMATRHHSKPPKSEVTSKSMKVPKKPRQRCVSIGDVIEISEGAVSKRNRVLTLPGNLCDAVVNAMDTNNNDDITVKA</sequence>
<evidence type="ECO:0000313" key="1">
    <source>
        <dbReference type="Proteomes" id="UP000095286"/>
    </source>
</evidence>
<dbReference type="WBParaSite" id="RSKR_0000033200.1">
    <property type="protein sequence ID" value="RSKR_0000033200.1"/>
    <property type="gene ID" value="RSKR_0000033200"/>
</dbReference>
<evidence type="ECO:0000313" key="2">
    <source>
        <dbReference type="WBParaSite" id="RSKR_0000033200.1"/>
    </source>
</evidence>
<name>A0AC35TGI3_9BILA</name>
<reference evidence="2" key="1">
    <citation type="submission" date="2016-11" db="UniProtKB">
        <authorList>
            <consortium name="WormBaseParasite"/>
        </authorList>
    </citation>
    <scope>IDENTIFICATION</scope>
    <source>
        <strain evidence="2">KR3021</strain>
    </source>
</reference>
<dbReference type="Proteomes" id="UP000095286">
    <property type="component" value="Unplaced"/>
</dbReference>